<proteinExistence type="predicted"/>
<dbReference type="Gramene" id="OMERI09G06350.1">
    <property type="protein sequence ID" value="OMERI09G06350.1"/>
    <property type="gene ID" value="OMERI09G06350"/>
</dbReference>
<protein>
    <submittedName>
        <fullName evidence="2">Uncharacterized protein</fullName>
    </submittedName>
</protein>
<dbReference type="HOGENOM" id="CLU_1716169_0_0_1"/>
<reference evidence="2" key="2">
    <citation type="submission" date="2018-05" db="EMBL/GenBank/DDBJ databases">
        <title>OmerRS3 (Oryza meridionalis Reference Sequence Version 3).</title>
        <authorList>
            <person name="Zhang J."/>
            <person name="Kudrna D."/>
            <person name="Lee S."/>
            <person name="Talag J."/>
            <person name="Welchert J."/>
            <person name="Wing R.A."/>
        </authorList>
    </citation>
    <scope>NUCLEOTIDE SEQUENCE [LARGE SCALE GENOMIC DNA]</scope>
    <source>
        <strain evidence="2">cv. OR44</strain>
    </source>
</reference>
<dbReference type="Proteomes" id="UP000008021">
    <property type="component" value="Chromosome 9"/>
</dbReference>
<feature type="compositionally biased region" description="Gly residues" evidence="1">
    <location>
        <begin position="35"/>
        <end position="47"/>
    </location>
</feature>
<accession>A0A0E0ERK8</accession>
<organism evidence="2">
    <name type="scientific">Oryza meridionalis</name>
    <dbReference type="NCBI Taxonomy" id="40149"/>
    <lineage>
        <taxon>Eukaryota</taxon>
        <taxon>Viridiplantae</taxon>
        <taxon>Streptophyta</taxon>
        <taxon>Embryophyta</taxon>
        <taxon>Tracheophyta</taxon>
        <taxon>Spermatophyta</taxon>
        <taxon>Magnoliopsida</taxon>
        <taxon>Liliopsida</taxon>
        <taxon>Poales</taxon>
        <taxon>Poaceae</taxon>
        <taxon>BOP clade</taxon>
        <taxon>Oryzoideae</taxon>
        <taxon>Oryzeae</taxon>
        <taxon>Oryzinae</taxon>
        <taxon>Oryza</taxon>
    </lineage>
</organism>
<keyword evidence="3" id="KW-1185">Reference proteome</keyword>
<name>A0A0E0ERK8_9ORYZ</name>
<evidence type="ECO:0000313" key="3">
    <source>
        <dbReference type="Proteomes" id="UP000008021"/>
    </source>
</evidence>
<evidence type="ECO:0000313" key="2">
    <source>
        <dbReference type="EnsemblPlants" id="OMERI09G06350.1"/>
    </source>
</evidence>
<dbReference type="AlphaFoldDB" id="A0A0E0ERK8"/>
<sequence>MVEDWIWPAPSLLGDLPPPARRWVAAAGAEAGVEAGRGGGGGGGGGLDLASPLSPGGPPPLQRGVGWRPPARRPAWRGGGVEAGTARCRRGGRARWLWWRWRKPAARSTAAAGESSLQLAAAEGGGPGVARPTCLGLSARLNEEPERTSKCGP</sequence>
<feature type="region of interest" description="Disordered" evidence="1">
    <location>
        <begin position="109"/>
        <end position="131"/>
    </location>
</feature>
<reference evidence="2" key="1">
    <citation type="submission" date="2015-04" db="UniProtKB">
        <authorList>
            <consortium name="EnsemblPlants"/>
        </authorList>
    </citation>
    <scope>IDENTIFICATION</scope>
</reference>
<feature type="region of interest" description="Disordered" evidence="1">
    <location>
        <begin position="34"/>
        <end position="84"/>
    </location>
</feature>
<dbReference type="EnsemblPlants" id="OMERI09G06350.1">
    <property type="protein sequence ID" value="OMERI09G06350.1"/>
    <property type="gene ID" value="OMERI09G06350"/>
</dbReference>
<evidence type="ECO:0000256" key="1">
    <source>
        <dbReference type="SAM" id="MobiDB-lite"/>
    </source>
</evidence>